<evidence type="ECO:0000256" key="1">
    <source>
        <dbReference type="SAM" id="MobiDB-lite"/>
    </source>
</evidence>
<feature type="region of interest" description="Disordered" evidence="1">
    <location>
        <begin position="1239"/>
        <end position="1258"/>
    </location>
</feature>
<dbReference type="OrthoDB" id="26838at2759"/>
<sequence>MMEESKVVASFQRVSLESQTLMNGPTAYHQTMDGSLELQAIEDSTNNNTKMASCYRENVNSRASQKDEESAVIDIKPLTVKGVHDMLNCEGYPMTWTEFQLKYLPKSPQSLDVMTNFRKVLAQTNSGDILCHCEDFISLNYPFHRNRIKLQLILEIRRRSNQASEIHVDEFQKQFEEIATDHEIEQTKLKCVNFQQYLSKFQSVFSVNDNGFVKQHTRAMHFNSFFKFEKKKAASSSVLHKLLYFVNISGKFCTLSHAVRFLQTHIVVAKEKSLVDTLEKIVSFIKNCDRLVFDSGFLHIKTGNTSDESKSKKADKSTGPSRKVVIASHIKFMEVILDRRGLPLSWEDVEEEYSLARDYQYAKCWVKELKEQILPMTPSHPFIFSEDFISLNNPLHKGHLKMCLLVEWNAKREVPCTLELLRQQLEEIATNSERKVIEGEGESLKSKFDDLEGIFDVTWVPDEMSPCILLPGENMISFSGFFHCGEHGPSTCMPCSLAYFVNMCGGNCSYVRAFNFAKMSMAADSQFTGDEMDVLYFLQSCDSLSISSDGETVSLFGAAEQEKSSNKKKHCDPSTSCKEGQAQKKLQKTVNSCKTLSLPPSKEKKIAVTMDTSDHKKHIVFVQFVESKKAVKGILQRIQSNGKGMHVSMVIHQNVLAVIVAGGPAFVIPNSKTQDNLGEKKKMIAEIFENPMITKMVFDCGKFADAILNLFDIQLECRLHETKVGLDLLLQHGHLTVNSEKSSNLEDLCRYFHVPGPGDIMVEISNTEGAAKGGPKKELPHKLKLSNIQRAVSEAYVQSPTLLTKLDSLIGSLHLRKRYLQTCKSVLEEVYSRHDGECSSSLQPLHNTFPVVEEFRMDSPASAIPTSPSPDIYQQEGVSQDALVLYENETLPNRSILAEEEFNVDVWFQSSDVTTTFHDMPSEGNQPPIKTLCQDERGQVIMVPFQETHTYNTSLANLNQELMEFYDRESQKEVMKLLNLLGEDVQRTLVEALQTNPVIYNQMTEIVLDLGRKALARFSTSTHDGMPLNLPASQEIISRCYFEEIEKKEEFTGFDDENRAGVEGTLHSLRGVRNRKGQLIGLTVHVNLPWLGCADMLYDAAHSGKSIVVLGHLGVGKTTLLRELARCLSVHAKKRVIVIDTFNEIAGDSDISHYSIGGARRFQVESFATQYETMLEVSKNHNPEILVVDEIESPEDANILSVLCRKGIQVIAAVRDKSVPTLLSNQNLSQLFSSDDNRMELPDWSEPSRSSTGATSMSKVKPAIQMALLMVEKDWWLLHDLCPERGDQDICSPAEERYRVFSSQTPMPYFEQNILIREMPH</sequence>
<gene>
    <name evidence="3" type="ORF">HOLleu_06137</name>
</gene>
<comment type="caution">
    <text evidence="3">The sequence shown here is derived from an EMBL/GenBank/DDBJ whole genome shotgun (WGS) entry which is preliminary data.</text>
</comment>
<dbReference type="Gene3D" id="3.40.50.300">
    <property type="entry name" value="P-loop containing nucleotide triphosphate hydrolases"/>
    <property type="match status" value="1"/>
</dbReference>
<proteinExistence type="predicted"/>
<dbReference type="CDD" id="cd00009">
    <property type="entry name" value="AAA"/>
    <property type="match status" value="1"/>
</dbReference>
<dbReference type="SMART" id="SM00382">
    <property type="entry name" value="AAA"/>
    <property type="match status" value="1"/>
</dbReference>
<keyword evidence="4" id="KW-1185">Reference proteome</keyword>
<dbReference type="PANTHER" id="PTHR20953">
    <property type="entry name" value="KINASE-RELATED"/>
    <property type="match status" value="1"/>
</dbReference>
<evidence type="ECO:0000313" key="3">
    <source>
        <dbReference type="EMBL" id="KAJ8047197.1"/>
    </source>
</evidence>
<dbReference type="SUPFAM" id="SSF52540">
    <property type="entry name" value="P-loop containing nucleoside triphosphate hydrolases"/>
    <property type="match status" value="1"/>
</dbReference>
<evidence type="ECO:0000313" key="4">
    <source>
        <dbReference type="Proteomes" id="UP001152320"/>
    </source>
</evidence>
<dbReference type="InterPro" id="IPR027417">
    <property type="entry name" value="P-loop_NTPase"/>
</dbReference>
<name>A0A9Q1CKT6_HOLLE</name>
<organism evidence="3 4">
    <name type="scientific">Holothuria leucospilota</name>
    <name type="common">Black long sea cucumber</name>
    <name type="synonym">Mertensiothuria leucospilota</name>
    <dbReference type="NCBI Taxonomy" id="206669"/>
    <lineage>
        <taxon>Eukaryota</taxon>
        <taxon>Metazoa</taxon>
        <taxon>Echinodermata</taxon>
        <taxon>Eleutherozoa</taxon>
        <taxon>Echinozoa</taxon>
        <taxon>Holothuroidea</taxon>
        <taxon>Aspidochirotacea</taxon>
        <taxon>Aspidochirotida</taxon>
        <taxon>Holothuriidae</taxon>
        <taxon>Holothuria</taxon>
    </lineage>
</organism>
<feature type="domain" description="AAA+ ATPase" evidence="2">
    <location>
        <begin position="1103"/>
        <end position="1243"/>
    </location>
</feature>
<dbReference type="InterPro" id="IPR003593">
    <property type="entry name" value="AAA+_ATPase"/>
</dbReference>
<dbReference type="EMBL" id="JAIZAY010000002">
    <property type="protein sequence ID" value="KAJ8047197.1"/>
    <property type="molecule type" value="Genomic_DNA"/>
</dbReference>
<dbReference type="GO" id="GO:0005524">
    <property type="term" value="F:ATP binding"/>
    <property type="evidence" value="ECO:0007669"/>
    <property type="project" value="UniProtKB-KW"/>
</dbReference>
<protein>
    <recommendedName>
        <fullName evidence="2">AAA+ ATPase domain-containing protein</fullName>
    </recommendedName>
</protein>
<dbReference type="PANTHER" id="PTHR20953:SF3">
    <property type="entry name" value="P-LOOP CONTAINING NUCLEOSIDE TRIPHOSPHATE HYDROLASES SUPERFAMILY PROTEIN"/>
    <property type="match status" value="1"/>
</dbReference>
<accession>A0A9Q1CKT6</accession>
<reference evidence="3" key="1">
    <citation type="submission" date="2021-10" db="EMBL/GenBank/DDBJ databases">
        <title>Tropical sea cucumber genome reveals ecological adaptation and Cuvierian tubules defense mechanism.</title>
        <authorList>
            <person name="Chen T."/>
        </authorList>
    </citation>
    <scope>NUCLEOTIDE SEQUENCE</scope>
    <source>
        <strain evidence="3">Nanhai2018</strain>
        <tissue evidence="3">Muscle</tissue>
    </source>
</reference>
<feature type="compositionally biased region" description="Polar residues" evidence="1">
    <location>
        <begin position="1247"/>
        <end position="1258"/>
    </location>
</feature>
<dbReference type="Proteomes" id="UP001152320">
    <property type="component" value="Chromosome 2"/>
</dbReference>
<evidence type="ECO:0000259" key="2">
    <source>
        <dbReference type="SMART" id="SM00382"/>
    </source>
</evidence>